<evidence type="ECO:0000313" key="2">
    <source>
        <dbReference type="Proteomes" id="UP001165960"/>
    </source>
</evidence>
<sequence>MAVIKTTKRPRTSIKAPKALGEKNVPEIVTVSEGDTFEDVRSRLHVSAVPKTLPGRESELASISAQLYSSIHQDSSCCLYISGVPGTGKTATVRAAIRELQEKVDSKELPSFNYLEINGMQVSEPTQTYVKLWEAIGQQKVTHLHALDCLREYFQGKRKANSRQLWVVLVDELDLLMTKKQGVMYNLFEWPYCPNSRIIVVAIANTMDLPERMLTQKVSSRLGLIRVVFEPYSFQQLKAIVASRLMAVPWFDPEAVEMCARKVASVSGDARRALDICRRAVEIIELQRRRAPNGKNCSEIRVRIATINKAVDDMYKSPAIKYISGCSLHQKVMLAALLSTVKSQGVTDVSLGDVILRHIQFCQFSSFPLLAQGRLLHIATTLVSFNIIMASTSPSSPLTPNTTVSLAIRSDDVSAALKLEERFKVLL</sequence>
<protein>
    <submittedName>
        <fullName evidence="1">Origin recognition complex, subunit 1</fullName>
    </submittedName>
</protein>
<gene>
    <name evidence="1" type="primary">ORC1_1</name>
    <name evidence="1" type="ORF">DSO57_1005527</name>
</gene>
<accession>A0ACC2SWS9</accession>
<name>A0ACC2SWS9_9FUNG</name>
<dbReference type="EMBL" id="QTSX02004275">
    <property type="protein sequence ID" value="KAJ9066864.1"/>
    <property type="molecule type" value="Genomic_DNA"/>
</dbReference>
<proteinExistence type="predicted"/>
<evidence type="ECO:0000313" key="1">
    <source>
        <dbReference type="EMBL" id="KAJ9066864.1"/>
    </source>
</evidence>
<organism evidence="1 2">
    <name type="scientific">Entomophthora muscae</name>
    <dbReference type="NCBI Taxonomy" id="34485"/>
    <lineage>
        <taxon>Eukaryota</taxon>
        <taxon>Fungi</taxon>
        <taxon>Fungi incertae sedis</taxon>
        <taxon>Zoopagomycota</taxon>
        <taxon>Entomophthoromycotina</taxon>
        <taxon>Entomophthoromycetes</taxon>
        <taxon>Entomophthorales</taxon>
        <taxon>Entomophthoraceae</taxon>
        <taxon>Entomophthora</taxon>
    </lineage>
</organism>
<keyword evidence="2" id="KW-1185">Reference proteome</keyword>
<dbReference type="Proteomes" id="UP001165960">
    <property type="component" value="Unassembled WGS sequence"/>
</dbReference>
<comment type="caution">
    <text evidence="1">The sequence shown here is derived from an EMBL/GenBank/DDBJ whole genome shotgun (WGS) entry which is preliminary data.</text>
</comment>
<reference evidence="1" key="1">
    <citation type="submission" date="2022-04" db="EMBL/GenBank/DDBJ databases">
        <title>Genome of the entomopathogenic fungus Entomophthora muscae.</title>
        <authorList>
            <person name="Elya C."/>
            <person name="Lovett B.R."/>
            <person name="Lee E."/>
            <person name="Macias A.M."/>
            <person name="Hajek A.E."/>
            <person name="De Bivort B.L."/>
            <person name="Kasson M.T."/>
            <person name="De Fine Licht H.H."/>
            <person name="Stajich J.E."/>
        </authorList>
    </citation>
    <scope>NUCLEOTIDE SEQUENCE</scope>
    <source>
        <strain evidence="1">Berkeley</strain>
    </source>
</reference>